<protein>
    <submittedName>
        <fullName evidence="2">Uncharacterized protein</fullName>
    </submittedName>
</protein>
<comment type="caution">
    <text evidence="2">The sequence shown here is derived from an EMBL/GenBank/DDBJ whole genome shotgun (WGS) entry which is preliminary data.</text>
</comment>
<name>A0A497EN51_9CREN</name>
<dbReference type="AlphaFoldDB" id="A0A497EN51"/>
<evidence type="ECO:0000313" key="2">
    <source>
        <dbReference type="EMBL" id="RLE48626.1"/>
    </source>
</evidence>
<gene>
    <name evidence="2" type="ORF">DRJ31_06835</name>
</gene>
<dbReference type="Proteomes" id="UP000278475">
    <property type="component" value="Unassembled WGS sequence"/>
</dbReference>
<evidence type="ECO:0000313" key="3">
    <source>
        <dbReference type="Proteomes" id="UP000278475"/>
    </source>
</evidence>
<organism evidence="2 3">
    <name type="scientific">Thermoproteota archaeon</name>
    <dbReference type="NCBI Taxonomy" id="2056631"/>
    <lineage>
        <taxon>Archaea</taxon>
        <taxon>Thermoproteota</taxon>
    </lineage>
</organism>
<evidence type="ECO:0000256" key="1">
    <source>
        <dbReference type="SAM" id="MobiDB-lite"/>
    </source>
</evidence>
<proteinExistence type="predicted"/>
<dbReference type="EMBL" id="QMQV01000065">
    <property type="protein sequence ID" value="RLE48626.1"/>
    <property type="molecule type" value="Genomic_DNA"/>
</dbReference>
<accession>A0A497EN51</accession>
<feature type="region of interest" description="Disordered" evidence="1">
    <location>
        <begin position="33"/>
        <end position="80"/>
    </location>
</feature>
<feature type="compositionally biased region" description="Basic residues" evidence="1">
    <location>
        <begin position="62"/>
        <end position="80"/>
    </location>
</feature>
<sequence>MEAELRSRILKLLKEDEGFRYAVAGPIGLEDLRRGKLRTANKTAPQNQPKRESNHSADNNRPIRKATNNKRLHIKKRTLH</sequence>
<reference evidence="2 3" key="1">
    <citation type="submission" date="2018-06" db="EMBL/GenBank/DDBJ databases">
        <title>Extensive metabolic versatility and redundancy in microbially diverse, dynamic hydrothermal sediments.</title>
        <authorList>
            <person name="Dombrowski N."/>
            <person name="Teske A."/>
            <person name="Baker B.J."/>
        </authorList>
    </citation>
    <scope>NUCLEOTIDE SEQUENCE [LARGE SCALE GENOMIC DNA]</scope>
    <source>
        <strain evidence="2">B66_G16</strain>
    </source>
</reference>